<dbReference type="EMBL" id="JAWJWE010000038">
    <property type="protein sequence ID" value="KAK6623181.1"/>
    <property type="molecule type" value="Genomic_DNA"/>
</dbReference>
<dbReference type="Proteomes" id="UP001372834">
    <property type="component" value="Unassembled WGS sequence"/>
</dbReference>
<sequence>MGLYSSWGFVRGKEFDSVVRTKLNHVRSVKNKRTAPQINNETVAELSCSTGWKAEGKMPLFSKYDRSKEADIIHIFAGWEALKIERTALTIRVERVVEESRSIDVKVQAKEFEVFEE</sequence>
<name>A0AAN8NZ68_POLSC</name>
<accession>A0AAN8NZ68</accession>
<organism evidence="1 2">
    <name type="scientific">Polyplax serrata</name>
    <name type="common">Common mouse louse</name>
    <dbReference type="NCBI Taxonomy" id="468196"/>
    <lineage>
        <taxon>Eukaryota</taxon>
        <taxon>Metazoa</taxon>
        <taxon>Ecdysozoa</taxon>
        <taxon>Arthropoda</taxon>
        <taxon>Hexapoda</taxon>
        <taxon>Insecta</taxon>
        <taxon>Pterygota</taxon>
        <taxon>Neoptera</taxon>
        <taxon>Paraneoptera</taxon>
        <taxon>Psocodea</taxon>
        <taxon>Troctomorpha</taxon>
        <taxon>Phthiraptera</taxon>
        <taxon>Anoplura</taxon>
        <taxon>Polyplacidae</taxon>
        <taxon>Polyplax</taxon>
    </lineage>
</organism>
<proteinExistence type="predicted"/>
<dbReference type="AlphaFoldDB" id="A0AAN8NZ68"/>
<reference evidence="1 2" key="1">
    <citation type="submission" date="2023-10" db="EMBL/GenBank/DDBJ databases">
        <title>Genomes of two closely related lineages of the louse Polyplax serrata with different host specificities.</title>
        <authorList>
            <person name="Martinu J."/>
            <person name="Tarabai H."/>
            <person name="Stefka J."/>
            <person name="Hypsa V."/>
        </authorList>
    </citation>
    <scope>NUCLEOTIDE SEQUENCE [LARGE SCALE GENOMIC DNA]</scope>
    <source>
        <strain evidence="1">HR10_N</strain>
    </source>
</reference>
<comment type="caution">
    <text evidence="1">The sequence shown here is derived from an EMBL/GenBank/DDBJ whole genome shotgun (WGS) entry which is preliminary data.</text>
</comment>
<protein>
    <submittedName>
        <fullName evidence="1">Uncharacterized protein</fullName>
    </submittedName>
</protein>
<evidence type="ECO:0000313" key="2">
    <source>
        <dbReference type="Proteomes" id="UP001372834"/>
    </source>
</evidence>
<gene>
    <name evidence="1" type="ORF">RUM43_009033</name>
</gene>
<evidence type="ECO:0000313" key="1">
    <source>
        <dbReference type="EMBL" id="KAK6623181.1"/>
    </source>
</evidence>